<dbReference type="InterPro" id="IPR009057">
    <property type="entry name" value="Homeodomain-like_sf"/>
</dbReference>
<dbReference type="Gene3D" id="1.10.10.10">
    <property type="entry name" value="Winged helix-like DNA-binding domain superfamily/Winged helix DNA-binding domain"/>
    <property type="match status" value="1"/>
</dbReference>
<dbReference type="OrthoDB" id="5511915at2"/>
<proteinExistence type="predicted"/>
<dbReference type="Proteomes" id="UP000067626">
    <property type="component" value="Chromosome"/>
</dbReference>
<reference evidence="2 3" key="1">
    <citation type="submission" date="2015-07" db="EMBL/GenBank/DDBJ databases">
        <title>Genome analysis of myxobacterium Chondromyces crocatus Cm c5 reveals a high potential for natural compound synthesis and the genetic basis for the loss of fruiting body formation.</title>
        <authorList>
            <person name="Zaburannyi N."/>
            <person name="Bunk B."/>
            <person name="Maier J."/>
            <person name="Overmann J."/>
            <person name="Mueller R."/>
        </authorList>
    </citation>
    <scope>NUCLEOTIDE SEQUENCE [LARGE SCALE GENOMIC DNA]</scope>
    <source>
        <strain evidence="2 3">Cm c5</strain>
    </source>
</reference>
<dbReference type="KEGG" id="ccro:CMC5_058340"/>
<dbReference type="AlphaFoldDB" id="A0A0K1ELU5"/>
<keyword evidence="3" id="KW-1185">Reference proteome</keyword>
<name>A0A0K1ELU5_CHOCO</name>
<dbReference type="RefSeq" id="WP_050433385.1">
    <property type="nucleotide sequence ID" value="NZ_CP012159.1"/>
</dbReference>
<feature type="region of interest" description="Disordered" evidence="1">
    <location>
        <begin position="43"/>
        <end position="64"/>
    </location>
</feature>
<dbReference type="SUPFAM" id="SSF46689">
    <property type="entry name" value="Homeodomain-like"/>
    <property type="match status" value="1"/>
</dbReference>
<accession>A0A0K1ELU5</accession>
<dbReference type="InterPro" id="IPR036388">
    <property type="entry name" value="WH-like_DNA-bd_sf"/>
</dbReference>
<evidence type="ECO:0000313" key="3">
    <source>
        <dbReference type="Proteomes" id="UP000067626"/>
    </source>
</evidence>
<organism evidence="2 3">
    <name type="scientific">Chondromyces crocatus</name>
    <dbReference type="NCBI Taxonomy" id="52"/>
    <lineage>
        <taxon>Bacteria</taxon>
        <taxon>Pseudomonadati</taxon>
        <taxon>Myxococcota</taxon>
        <taxon>Polyangia</taxon>
        <taxon>Polyangiales</taxon>
        <taxon>Polyangiaceae</taxon>
        <taxon>Chondromyces</taxon>
    </lineage>
</organism>
<dbReference type="EMBL" id="CP012159">
    <property type="protein sequence ID" value="AKT41627.1"/>
    <property type="molecule type" value="Genomic_DNA"/>
</dbReference>
<sequence length="148" mass="16632">MGPYPIELRQRILDAYDRGEGSVRELASLFDVAPNTVQSYITRRKRTGNVSPTPQTKRGPDPSIGEDGLKLLRMLVSAQNDRTIDEYIALYEAETHSHVSRSVMVRALKRAGLVRKKRHYVPANKTGLRFNERGKRFGAARVGMAPPN</sequence>
<evidence type="ECO:0008006" key="4">
    <source>
        <dbReference type="Google" id="ProtNLM"/>
    </source>
</evidence>
<evidence type="ECO:0000256" key="1">
    <source>
        <dbReference type="SAM" id="MobiDB-lite"/>
    </source>
</evidence>
<evidence type="ECO:0000313" key="2">
    <source>
        <dbReference type="EMBL" id="AKT41627.1"/>
    </source>
</evidence>
<gene>
    <name evidence="2" type="ORF">CMC5_058340</name>
</gene>
<protein>
    <recommendedName>
        <fullName evidence="4">Transposase</fullName>
    </recommendedName>
</protein>